<evidence type="ECO:0000313" key="4">
    <source>
        <dbReference type="Proteomes" id="UP000246991"/>
    </source>
</evidence>
<feature type="region of interest" description="Disordered" evidence="1">
    <location>
        <begin position="214"/>
        <end position="298"/>
    </location>
</feature>
<feature type="compositionally biased region" description="Basic and acidic residues" evidence="1">
    <location>
        <begin position="267"/>
        <end position="279"/>
    </location>
</feature>
<dbReference type="Proteomes" id="UP000246991">
    <property type="component" value="Unassembled WGS sequence"/>
</dbReference>
<dbReference type="OrthoDB" id="5396653at2759"/>
<sequence>MFWNALFHPVPYYTAPTTPNSRLLTPLVYLYWAVICCVLLPLAPIYLFASLLGTIYISTQMGWRLKQTKPEVTEDSKKRYLVSVSVTPVTEPVPITEPTPVAEPAPPAESPPVVESASVAGSVPVVETAVAVGVVEEKEKSEDEPGLTIEEGSSVKPHEFTPTVHEEVQTESPIREIDEEIPQALAEQEPLTMTEYTSPTVAGLLEDVEENCGMMESKSTTESAPSDYSESTSSDIEESDEDELGEKKHKEEPGLDEITEEEGADEEILRRGPDEREASDQELTPQAPEYIPPAQVKPEEPVFVPAPRVYGPPAFGICEKRGVREIVDPRERHSHQTWIQQPVSVSMEETLTSSDESSPYDDESERDGSPPVSPISSVGGTGNWGGIIESLDKIVELEIGAEKTESVRDDDTSVKPTPLAAQKAEIPKVSEVPKAPAMEAKKVLLCVAPVEPTGTPTAAKPEKQATTVDESKLMPVVETAPKLERSNTNDSGFESGSVKEAKVQKKKKAPMKQRLGNKRGKRSW</sequence>
<accession>A0A317T0Q1</accession>
<evidence type="ECO:0000313" key="3">
    <source>
        <dbReference type="EMBL" id="PWW80318.1"/>
    </source>
</evidence>
<keyword evidence="4" id="KW-1185">Reference proteome</keyword>
<evidence type="ECO:0000256" key="2">
    <source>
        <dbReference type="SAM" id="Phobius"/>
    </source>
</evidence>
<feature type="compositionally biased region" description="Basic and acidic residues" evidence="1">
    <location>
        <begin position="156"/>
        <end position="176"/>
    </location>
</feature>
<name>A0A317T0Q1_9PEZI</name>
<comment type="caution">
    <text evidence="3">The sequence shown here is derived from an EMBL/GenBank/DDBJ whole genome shotgun (WGS) entry which is preliminary data.</text>
</comment>
<feature type="compositionally biased region" description="Acidic residues" evidence="1">
    <location>
        <begin position="235"/>
        <end position="244"/>
    </location>
</feature>
<feature type="region of interest" description="Disordered" evidence="1">
    <location>
        <begin position="92"/>
        <end position="114"/>
    </location>
</feature>
<gene>
    <name evidence="3" type="ORF">C7212DRAFT_311253</name>
</gene>
<reference evidence="3 4" key="1">
    <citation type="submission" date="2018-03" db="EMBL/GenBank/DDBJ databases">
        <title>Genomes of Pezizomycetes fungi and the evolution of truffles.</title>
        <authorList>
            <person name="Murat C."/>
            <person name="Payen T."/>
            <person name="Noel B."/>
            <person name="Kuo A."/>
            <person name="Martin F.M."/>
        </authorList>
    </citation>
    <scope>NUCLEOTIDE SEQUENCE [LARGE SCALE GENOMIC DNA]</scope>
    <source>
        <strain evidence="3">091103-1</strain>
    </source>
</reference>
<feature type="compositionally biased region" description="Pro residues" evidence="1">
    <location>
        <begin position="95"/>
        <end position="110"/>
    </location>
</feature>
<organism evidence="3 4">
    <name type="scientific">Tuber magnatum</name>
    <name type="common">white Piedmont truffle</name>
    <dbReference type="NCBI Taxonomy" id="42249"/>
    <lineage>
        <taxon>Eukaryota</taxon>
        <taxon>Fungi</taxon>
        <taxon>Dikarya</taxon>
        <taxon>Ascomycota</taxon>
        <taxon>Pezizomycotina</taxon>
        <taxon>Pezizomycetes</taxon>
        <taxon>Pezizales</taxon>
        <taxon>Tuberaceae</taxon>
        <taxon>Tuber</taxon>
    </lineage>
</organism>
<feature type="region of interest" description="Disordered" evidence="1">
    <location>
        <begin position="135"/>
        <end position="177"/>
    </location>
</feature>
<dbReference type="AlphaFoldDB" id="A0A317T0Q1"/>
<feature type="transmembrane region" description="Helical" evidence="2">
    <location>
        <begin position="29"/>
        <end position="57"/>
    </location>
</feature>
<proteinExistence type="predicted"/>
<feature type="compositionally biased region" description="Low complexity" evidence="1">
    <location>
        <begin position="222"/>
        <end position="234"/>
    </location>
</feature>
<feature type="compositionally biased region" description="Acidic residues" evidence="1">
    <location>
        <begin position="254"/>
        <end position="266"/>
    </location>
</feature>
<keyword evidence="2" id="KW-0812">Transmembrane</keyword>
<feature type="region of interest" description="Disordered" evidence="1">
    <location>
        <begin position="452"/>
        <end position="524"/>
    </location>
</feature>
<feature type="compositionally biased region" description="Basic and acidic residues" evidence="1">
    <location>
        <begin position="402"/>
        <end position="413"/>
    </location>
</feature>
<feature type="compositionally biased region" description="Basic residues" evidence="1">
    <location>
        <begin position="504"/>
        <end position="524"/>
    </location>
</feature>
<keyword evidence="2" id="KW-1133">Transmembrane helix</keyword>
<feature type="compositionally biased region" description="Polar residues" evidence="1">
    <location>
        <begin position="336"/>
        <end position="352"/>
    </location>
</feature>
<dbReference type="EMBL" id="PYWC01000003">
    <property type="protein sequence ID" value="PWW80318.1"/>
    <property type="molecule type" value="Genomic_DNA"/>
</dbReference>
<feature type="region of interest" description="Disordered" evidence="1">
    <location>
        <begin position="328"/>
        <end position="384"/>
    </location>
</feature>
<dbReference type="STRING" id="42249.A0A317T0Q1"/>
<keyword evidence="2" id="KW-0472">Membrane</keyword>
<evidence type="ECO:0000256" key="1">
    <source>
        <dbReference type="SAM" id="MobiDB-lite"/>
    </source>
</evidence>
<feature type="region of interest" description="Disordered" evidence="1">
    <location>
        <begin position="402"/>
        <end position="425"/>
    </location>
</feature>
<protein>
    <submittedName>
        <fullName evidence="3">Uncharacterized protein</fullName>
    </submittedName>
</protein>